<sequence>MTAATEPGTRSRQRGLGRYFMARTATLPYEAVSALACAGTTSASMEILDLESGLAADADRLSDVLHGLIGANDDAESRRLLLALRRGIHNAKLPADRDRALAVVTGLDPAAGAQVRAWLRRRDRLAELIDSLGSMLATEVADSRAQLWRLVDRQPLRAGLQVASPALDRQLDALFSGGRPPPAKKLRRIERSVVSYLYRTACKTSPFSSFTSVAVGEFGDSRNLEPATREPLQGYVRLNVAALARIMAAVAADPGRRGDLPVTVSPGLRKDTDRLRYVRRWVTQGDDDAAVSFDSIRDGMFHLRRVGLLDRLIERLDDGNHWRWSDLAAWLGEEAEAPPDQVEEYLDVLSRLGIIQTGAFAVDVHTSDPVQRVRDTLAAFGLPWADRLAGELGGLQELIDTFRRGDVPQRREAVHRLREAVIDIQAGLGAESPSVPQTLVYEDCRTESRLELPAAEWERLAADDLAAVEAILPTFDMTLPHRVTFQGFFTARYGRGGRCDDLLRLVEDFHEDIYDQYQKLAANQKPFDADGNFQPEENWLGRPEMVALDTARQELAAYLESVAADPAAAEVCLDADRLHAIGGGLPGLFGGFTPQCHMVQVAQGGGASAFVLNQSMGGVSFPFSRFTHAFTEHSDELSVDLRSQGAAIAPRGAVLAEVTGGSASTNLNLHTQLTDYVIVCPGEVSDVPAENQLPLADLSLRHDVDDDRVLMWSARLDREVVPVYLGYLVPMALPQLHRTLLMLAPNSLAAVDVWRGVPEPPAADGVVARPRLVVGSVVLSRRSWSMAASALPRRTDGLADAEWFLGWQRWRRRHGLPAQVFATVYEGSGRPKPQYVDCTSYVSLLVLEASISAEDSRVVLREMLPSPADLGTGRVTELVVETYPLPLEETHD</sequence>
<evidence type="ECO:0000313" key="2">
    <source>
        <dbReference type="EMBL" id="SEE57495.1"/>
    </source>
</evidence>
<protein>
    <submittedName>
        <fullName evidence="2">Lantibiotic dehydratase, C terminus</fullName>
    </submittedName>
</protein>
<proteinExistence type="predicted"/>
<feature type="domain" description="Lantibiotic dehydratase N-terminal" evidence="1">
    <location>
        <begin position="623"/>
        <end position="822"/>
    </location>
</feature>
<dbReference type="Proteomes" id="UP000181980">
    <property type="component" value="Unassembled WGS sequence"/>
</dbReference>
<reference evidence="3" key="1">
    <citation type="submission" date="2016-10" db="EMBL/GenBank/DDBJ databases">
        <authorList>
            <person name="Varghese N."/>
            <person name="Submissions S."/>
        </authorList>
    </citation>
    <scope>NUCLEOTIDE SEQUENCE [LARGE SCALE GENOMIC DNA]</scope>
    <source>
        <strain evidence="3">DSM 45237</strain>
    </source>
</reference>
<dbReference type="AlphaFoldDB" id="A0A1H5JY44"/>
<dbReference type="EMBL" id="FNUC01000003">
    <property type="protein sequence ID" value="SEE57495.1"/>
    <property type="molecule type" value="Genomic_DNA"/>
</dbReference>
<feature type="domain" description="Lantibiotic dehydratase N-terminal" evidence="1">
    <location>
        <begin position="154"/>
        <end position="496"/>
    </location>
</feature>
<organism evidence="2 3">
    <name type="scientific">Jiangella alba</name>
    <dbReference type="NCBI Taxonomy" id="561176"/>
    <lineage>
        <taxon>Bacteria</taxon>
        <taxon>Bacillati</taxon>
        <taxon>Actinomycetota</taxon>
        <taxon>Actinomycetes</taxon>
        <taxon>Jiangellales</taxon>
        <taxon>Jiangellaceae</taxon>
        <taxon>Jiangella</taxon>
    </lineage>
</organism>
<dbReference type="OrthoDB" id="2442707at2"/>
<dbReference type="Pfam" id="PF04738">
    <property type="entry name" value="Lant_dehydr_N"/>
    <property type="match status" value="2"/>
</dbReference>
<accession>A0A1H5JY44</accession>
<evidence type="ECO:0000259" key="1">
    <source>
        <dbReference type="Pfam" id="PF04738"/>
    </source>
</evidence>
<dbReference type="InterPro" id="IPR006827">
    <property type="entry name" value="Lant_deHydtase_N"/>
</dbReference>
<gene>
    <name evidence="2" type="ORF">SAMN04488561_1804</name>
</gene>
<keyword evidence="3" id="KW-1185">Reference proteome</keyword>
<evidence type="ECO:0000313" key="3">
    <source>
        <dbReference type="Proteomes" id="UP000181980"/>
    </source>
</evidence>
<dbReference type="STRING" id="561176.SAMN04488561_1804"/>
<name>A0A1H5JY44_9ACTN</name>